<keyword evidence="1" id="KW-1188">Viral release from host cell</keyword>
<dbReference type="NCBIfam" id="TIGR01630">
    <property type="entry name" value="psiM2_ORF9"/>
    <property type="match status" value="1"/>
</dbReference>
<dbReference type="Pfam" id="PF03237">
    <property type="entry name" value="Terminase_6N"/>
    <property type="match status" value="1"/>
</dbReference>
<protein>
    <submittedName>
        <fullName evidence="3">Putative terminase</fullName>
    </submittedName>
</protein>
<dbReference type="InterPro" id="IPR027417">
    <property type="entry name" value="P-loop_NTPase"/>
</dbReference>
<organism evidence="3">
    <name type="scientific">viral metagenome</name>
    <dbReference type="NCBI Taxonomy" id="1070528"/>
    <lineage>
        <taxon>unclassified sequences</taxon>
        <taxon>metagenomes</taxon>
        <taxon>organismal metagenomes</taxon>
    </lineage>
</organism>
<feature type="domain" description="Terminase large subunit gp17-like C-terminal" evidence="2">
    <location>
        <begin position="262"/>
        <end position="410"/>
    </location>
</feature>
<accession>A0A6M3JXX0</accession>
<evidence type="ECO:0000256" key="1">
    <source>
        <dbReference type="ARBA" id="ARBA00022612"/>
    </source>
</evidence>
<name>A0A6M3JXX0_9ZZZZ</name>
<dbReference type="InterPro" id="IPR035421">
    <property type="entry name" value="Terminase_6C"/>
</dbReference>
<evidence type="ECO:0000313" key="3">
    <source>
        <dbReference type="EMBL" id="QJA73465.1"/>
    </source>
</evidence>
<dbReference type="Pfam" id="PF17289">
    <property type="entry name" value="Terminase_6C"/>
    <property type="match status" value="1"/>
</dbReference>
<evidence type="ECO:0000259" key="2">
    <source>
        <dbReference type="Pfam" id="PF17289"/>
    </source>
</evidence>
<dbReference type="AlphaFoldDB" id="A0A6M3JXX0"/>
<proteinExistence type="predicted"/>
<gene>
    <name evidence="3" type="ORF">MM415A02339_0007</name>
</gene>
<sequence>MGQSKSLKINGFSVPWSKYIPFTPTAKQFAFLMLPCREGLYGGAAGPGKSVALLMAALQYVDSPGYAALLLRKTYSALTLPGALMSKANEWLYSTDAHWNSDAKTWTFPSGATLTFGYLDSDNDKYRYQSAEFQFVGFDELTQFLERDYIYLFSRTRRLEGSTIPVRTWSASNPGNIGHDWVKHRFMVEQNDERFFIPGTLDDNPHLDKEDYIQSLMELDPITRAQLLKGDWTARHGGNKFKREWFQIVDAAPAQGQSVRFWDMAATEPKKGKDPDWTVGLKMLRTKENVLYITDIRRVRGTPNSTEQLIIQTAAMDGTGTMIRMEQEPGSSGIKAIDDYKRRVLMGYDFKGIPSTGSKEVRANPLASQAEAGNIKLVNGPWITAFLDEAELFPAGAHDDQIDAASGALASLTTMPTEIRSGKKSSNYGG</sequence>
<dbReference type="Gene3D" id="3.40.50.300">
    <property type="entry name" value="P-loop containing nucleotide triphosphate hydrolases"/>
    <property type="match status" value="1"/>
</dbReference>
<dbReference type="InterPro" id="IPR006517">
    <property type="entry name" value="Phage_terminase_lsu-like_C"/>
</dbReference>
<dbReference type="EMBL" id="MT142029">
    <property type="protein sequence ID" value="QJA73465.1"/>
    <property type="molecule type" value="Genomic_DNA"/>
</dbReference>
<reference evidence="3" key="1">
    <citation type="submission" date="2020-03" db="EMBL/GenBank/DDBJ databases">
        <title>The deep terrestrial virosphere.</title>
        <authorList>
            <person name="Holmfeldt K."/>
            <person name="Nilsson E."/>
            <person name="Simone D."/>
            <person name="Lopez-Fernandez M."/>
            <person name="Wu X."/>
            <person name="de Brujin I."/>
            <person name="Lundin D."/>
            <person name="Andersson A."/>
            <person name="Bertilsson S."/>
            <person name="Dopson M."/>
        </authorList>
    </citation>
    <scope>NUCLEOTIDE SEQUENCE</scope>
    <source>
        <strain evidence="3">MM415A02339</strain>
    </source>
</reference>